<name>A0A6I4W2C1_9BACL</name>
<keyword evidence="2" id="KW-1185">Reference proteome</keyword>
<proteinExistence type="predicted"/>
<reference evidence="1 2" key="1">
    <citation type="submission" date="2019-12" db="EMBL/GenBank/DDBJ databases">
        <title>Whole-genome analyses of novel actinobacteria.</title>
        <authorList>
            <person name="Sahin N."/>
            <person name="Saygin H."/>
        </authorList>
    </citation>
    <scope>NUCLEOTIDE SEQUENCE [LARGE SCALE GENOMIC DNA]</scope>
    <source>
        <strain evidence="1 2">KC615</strain>
    </source>
</reference>
<gene>
    <name evidence="1" type="ORF">GSM42_12155</name>
</gene>
<comment type="caution">
    <text evidence="1">The sequence shown here is derived from an EMBL/GenBank/DDBJ whole genome shotgun (WGS) entry which is preliminary data.</text>
</comment>
<dbReference type="AlphaFoldDB" id="A0A6I4W2C1"/>
<dbReference type="EMBL" id="WUUL01000007">
    <property type="protein sequence ID" value="MXQ54452.1"/>
    <property type="molecule type" value="Genomic_DNA"/>
</dbReference>
<evidence type="ECO:0000313" key="1">
    <source>
        <dbReference type="EMBL" id="MXQ54452.1"/>
    </source>
</evidence>
<dbReference type="Proteomes" id="UP000430692">
    <property type="component" value="Unassembled WGS sequence"/>
</dbReference>
<dbReference type="RefSeq" id="WP_160801809.1">
    <property type="nucleotide sequence ID" value="NZ_WUUL01000007.1"/>
</dbReference>
<evidence type="ECO:0000313" key="2">
    <source>
        <dbReference type="Proteomes" id="UP000430692"/>
    </source>
</evidence>
<accession>A0A6I4W2C1</accession>
<sequence>MENKTIPLEVTNSLQVIADKYQYSADQMHQHKVQVVDELHQTEKGYITTFLFPNGLDDNERWLHALVRMEIRRLHQICNSRKKG</sequence>
<organism evidence="1 2">
    <name type="scientific">Shimazuella alba</name>
    <dbReference type="NCBI Taxonomy" id="2690964"/>
    <lineage>
        <taxon>Bacteria</taxon>
        <taxon>Bacillati</taxon>
        <taxon>Bacillota</taxon>
        <taxon>Bacilli</taxon>
        <taxon>Bacillales</taxon>
        <taxon>Thermoactinomycetaceae</taxon>
        <taxon>Shimazuella</taxon>
    </lineage>
</organism>
<protein>
    <submittedName>
        <fullName evidence="1">Uncharacterized protein</fullName>
    </submittedName>
</protein>